<sequence>MSRFAVGRVICFLVGAMACPCSAIRAASANLPKSSVEIFSNQSLAGPSPVVAAIAWNPVTES</sequence>
<feature type="chain" id="PRO_5040758817" evidence="1">
    <location>
        <begin position="24"/>
        <end position="62"/>
    </location>
</feature>
<evidence type="ECO:0000256" key="1">
    <source>
        <dbReference type="SAM" id="SignalP"/>
    </source>
</evidence>
<dbReference type="EMBL" id="BSTI01000001">
    <property type="protein sequence ID" value="GLY63635.1"/>
    <property type="molecule type" value="Genomic_DNA"/>
</dbReference>
<evidence type="ECO:0000313" key="3">
    <source>
        <dbReference type="Proteomes" id="UP001165136"/>
    </source>
</evidence>
<accession>A0A9W6VCC7</accession>
<name>A0A9W6VCC7_9PSEU</name>
<keyword evidence="3" id="KW-1185">Reference proteome</keyword>
<organism evidence="2 3">
    <name type="scientific">Amycolatopsis taiwanensis</name>
    <dbReference type="NCBI Taxonomy" id="342230"/>
    <lineage>
        <taxon>Bacteria</taxon>
        <taxon>Bacillati</taxon>
        <taxon>Actinomycetota</taxon>
        <taxon>Actinomycetes</taxon>
        <taxon>Pseudonocardiales</taxon>
        <taxon>Pseudonocardiaceae</taxon>
        <taxon>Amycolatopsis</taxon>
    </lineage>
</organism>
<dbReference type="PROSITE" id="PS51257">
    <property type="entry name" value="PROKAR_LIPOPROTEIN"/>
    <property type="match status" value="1"/>
</dbReference>
<protein>
    <submittedName>
        <fullName evidence="2">Uncharacterized protein</fullName>
    </submittedName>
</protein>
<gene>
    <name evidence="2" type="ORF">Atai01_02540</name>
</gene>
<dbReference type="Proteomes" id="UP001165136">
    <property type="component" value="Unassembled WGS sequence"/>
</dbReference>
<comment type="caution">
    <text evidence="2">The sequence shown here is derived from an EMBL/GenBank/DDBJ whole genome shotgun (WGS) entry which is preliminary data.</text>
</comment>
<dbReference type="AlphaFoldDB" id="A0A9W6VCC7"/>
<dbReference type="RefSeq" id="WP_285485565.1">
    <property type="nucleotide sequence ID" value="NZ_BSTI01000001.1"/>
</dbReference>
<keyword evidence="1" id="KW-0732">Signal</keyword>
<feature type="signal peptide" evidence="1">
    <location>
        <begin position="1"/>
        <end position="23"/>
    </location>
</feature>
<reference evidence="2" key="1">
    <citation type="submission" date="2023-03" db="EMBL/GenBank/DDBJ databases">
        <title>Amycolatopsis taiwanensis NBRC 103393.</title>
        <authorList>
            <person name="Ichikawa N."/>
            <person name="Sato H."/>
            <person name="Tonouchi N."/>
        </authorList>
    </citation>
    <scope>NUCLEOTIDE SEQUENCE</scope>
    <source>
        <strain evidence="2">NBRC 103393</strain>
    </source>
</reference>
<evidence type="ECO:0000313" key="2">
    <source>
        <dbReference type="EMBL" id="GLY63635.1"/>
    </source>
</evidence>
<proteinExistence type="predicted"/>